<keyword evidence="1" id="KW-0418">Kinase</keyword>
<keyword evidence="4" id="KW-0547">Nucleotide-binding</keyword>
<evidence type="ECO:0000259" key="3">
    <source>
        <dbReference type="Pfam" id="PF13581"/>
    </source>
</evidence>
<dbReference type="EMBL" id="JAFFZN010000001">
    <property type="protein sequence ID" value="MBO8184254.1"/>
    <property type="molecule type" value="Genomic_DNA"/>
</dbReference>
<dbReference type="PANTHER" id="PTHR35526">
    <property type="entry name" value="ANTI-SIGMA-F FACTOR RSBW-RELATED"/>
    <property type="match status" value="1"/>
</dbReference>
<accession>A0ABS3WML6</accession>
<protein>
    <submittedName>
        <fullName evidence="4">ATP-binding protein</fullName>
    </submittedName>
</protein>
<keyword evidence="1" id="KW-0723">Serine/threonine-protein kinase</keyword>
<gene>
    <name evidence="4" type="ORF">JW592_01980</name>
</gene>
<keyword evidence="1" id="KW-0808">Transferase</keyword>
<dbReference type="InterPro" id="IPR050267">
    <property type="entry name" value="Anti-sigma-factor_SerPK"/>
</dbReference>
<evidence type="ECO:0000256" key="2">
    <source>
        <dbReference type="SAM" id="MobiDB-lite"/>
    </source>
</evidence>
<dbReference type="CDD" id="cd16936">
    <property type="entry name" value="HATPase_RsbW-like"/>
    <property type="match status" value="1"/>
</dbReference>
<feature type="domain" description="Histidine kinase/HSP90-like ATPase" evidence="3">
    <location>
        <begin position="3"/>
        <end position="133"/>
    </location>
</feature>
<keyword evidence="5" id="KW-1185">Reference proteome</keyword>
<keyword evidence="4" id="KW-0067">ATP-binding</keyword>
<dbReference type="Gene3D" id="3.30.565.10">
    <property type="entry name" value="Histidine kinase-like ATPase, C-terminal domain"/>
    <property type="match status" value="1"/>
</dbReference>
<organism evidence="4 5">
    <name type="scientific">Streptomyces spirodelae</name>
    <dbReference type="NCBI Taxonomy" id="2812904"/>
    <lineage>
        <taxon>Bacteria</taxon>
        <taxon>Bacillati</taxon>
        <taxon>Actinomycetota</taxon>
        <taxon>Actinomycetes</taxon>
        <taxon>Kitasatosporales</taxon>
        <taxon>Streptomycetaceae</taxon>
        <taxon>Streptomyces</taxon>
    </lineage>
</organism>
<feature type="region of interest" description="Disordered" evidence="2">
    <location>
        <begin position="137"/>
        <end position="181"/>
    </location>
</feature>
<reference evidence="4 5" key="1">
    <citation type="submission" date="2021-02" db="EMBL/GenBank/DDBJ databases">
        <title>Streptomyces spirodelae sp. nov., isolated from duckweed.</title>
        <authorList>
            <person name="Saimee Y."/>
            <person name="Duangmal K."/>
        </authorList>
    </citation>
    <scope>NUCLEOTIDE SEQUENCE [LARGE SCALE GENOMIC DNA]</scope>
    <source>
        <strain evidence="4 5">DW4-2</strain>
    </source>
</reference>
<evidence type="ECO:0000313" key="4">
    <source>
        <dbReference type="EMBL" id="MBO8184254.1"/>
    </source>
</evidence>
<sequence>MEFQALPSRIGQVRRIVSAQLRYWRLDALIDTTALGLTELLANVHRHADPEGRSGGEGPAPADKHCTVELSYMWDRLTVSVRDHDPRLPRIRGAAPGEPLSTSGRGLALVASLSESWGMRTQPDGAGKIVWFSLPVPPPDTAARHRTRKGGAARDTAQPDHPAPAPAPVPPPVEAEPAAAG</sequence>
<dbReference type="GO" id="GO:0005524">
    <property type="term" value="F:ATP binding"/>
    <property type="evidence" value="ECO:0007669"/>
    <property type="project" value="UniProtKB-KW"/>
</dbReference>
<name>A0ABS3WML6_9ACTN</name>
<evidence type="ECO:0000313" key="5">
    <source>
        <dbReference type="Proteomes" id="UP001518976"/>
    </source>
</evidence>
<dbReference type="PANTHER" id="PTHR35526:SF3">
    <property type="entry name" value="ANTI-SIGMA-F FACTOR RSBW"/>
    <property type="match status" value="1"/>
</dbReference>
<dbReference type="InterPro" id="IPR036890">
    <property type="entry name" value="HATPase_C_sf"/>
</dbReference>
<evidence type="ECO:0000256" key="1">
    <source>
        <dbReference type="ARBA" id="ARBA00022527"/>
    </source>
</evidence>
<dbReference type="InterPro" id="IPR003594">
    <property type="entry name" value="HATPase_dom"/>
</dbReference>
<feature type="compositionally biased region" description="Pro residues" evidence="2">
    <location>
        <begin position="161"/>
        <end position="174"/>
    </location>
</feature>
<dbReference type="Proteomes" id="UP001518976">
    <property type="component" value="Unassembled WGS sequence"/>
</dbReference>
<proteinExistence type="predicted"/>
<comment type="caution">
    <text evidence="4">The sequence shown here is derived from an EMBL/GenBank/DDBJ whole genome shotgun (WGS) entry which is preliminary data.</text>
</comment>
<dbReference type="Pfam" id="PF13581">
    <property type="entry name" value="HATPase_c_2"/>
    <property type="match status" value="1"/>
</dbReference>
<dbReference type="SUPFAM" id="SSF55874">
    <property type="entry name" value="ATPase domain of HSP90 chaperone/DNA topoisomerase II/histidine kinase"/>
    <property type="match status" value="1"/>
</dbReference>